<name>A0A926HTJ5_9FIRM</name>
<dbReference type="RefSeq" id="WP_249320131.1">
    <property type="nucleotide sequence ID" value="NZ_JACRSN010000019.1"/>
</dbReference>
<keyword evidence="2" id="KW-1185">Reference proteome</keyword>
<sequence>MRKVGERMYLPNLEETARRQTVQLDFKGYNHTDAADDTQFYNMGNLCSARYPALSPRAARKLYSGPTEFTALSGLSAKERLCWVENNVFYYNGSAVSTLPVLPAGKRRQFVSMGAYFVIFPDKRYYNTETQEWGTLEASFATTDDVHFALTTRTSDPFLNYAIGSTAPKSPKTGELWLDTSGNTPVMKKYNGSNWETTTEPYKAYTVSGIAPEAPKNGDYWMDTSANPHALKQFASSSGTWTPVPSTYVRISSSGIGSFFQQYEGVTISGCKEDAFNGEFLIYDRGENYLTVSGILDLGFSQETPLTISRKVPDMDFVCELNNRIWGCSSEKHEIYASALGDPKNWNCFLGTSQDSYALTVGSVGDFTGCIAHLGYVLFFKEDLIHRIYGTKPANFQLASIRARGVAKGSEQSLQIVGETLYYKSRDSVCGYDGAMPYDIGAPLGPILYRNASAGALGRRYYLSMQSPDSAWHLFVYDEAYGFWHREDGTHATYFARLGDSLYYLDGESGGIRGIQGAASVSGLTGTDEGAVSWYAESGDLWQDVFDRKYLARMQIRMQLEAGSSAALSVSYDHGASWETVFQTTAAVRKTYAVPILPHRSDSVRIRMAGTGPCLILGATKELEQGSEV</sequence>
<reference evidence="1" key="1">
    <citation type="submission" date="2020-08" db="EMBL/GenBank/DDBJ databases">
        <title>Genome public.</title>
        <authorList>
            <person name="Liu C."/>
            <person name="Sun Q."/>
        </authorList>
    </citation>
    <scope>NUCLEOTIDE SEQUENCE</scope>
    <source>
        <strain evidence="1">NSJ-40</strain>
    </source>
</reference>
<dbReference type="AlphaFoldDB" id="A0A926HTJ5"/>
<accession>A0A926HTJ5</accession>
<protein>
    <submittedName>
        <fullName evidence="1">Uncharacterized protein</fullName>
    </submittedName>
</protein>
<dbReference type="EMBL" id="JACRSN010000019">
    <property type="protein sequence ID" value="MBC8534546.1"/>
    <property type="molecule type" value="Genomic_DNA"/>
</dbReference>
<comment type="caution">
    <text evidence="1">The sequence shown here is derived from an EMBL/GenBank/DDBJ whole genome shotgun (WGS) entry which is preliminary data.</text>
</comment>
<proteinExistence type="predicted"/>
<organism evidence="1 2">
    <name type="scientific">Yeguia hominis</name>
    <dbReference type="NCBI Taxonomy" id="2763662"/>
    <lineage>
        <taxon>Bacteria</taxon>
        <taxon>Bacillati</taxon>
        <taxon>Bacillota</taxon>
        <taxon>Clostridia</taxon>
        <taxon>Eubacteriales</taxon>
        <taxon>Yeguiaceae</taxon>
        <taxon>Yeguia</taxon>
    </lineage>
</organism>
<gene>
    <name evidence="1" type="ORF">IAG03_11240</name>
</gene>
<evidence type="ECO:0000313" key="2">
    <source>
        <dbReference type="Proteomes" id="UP000651482"/>
    </source>
</evidence>
<dbReference type="Proteomes" id="UP000651482">
    <property type="component" value="Unassembled WGS sequence"/>
</dbReference>
<evidence type="ECO:0000313" key="1">
    <source>
        <dbReference type="EMBL" id="MBC8534546.1"/>
    </source>
</evidence>